<reference evidence="2 3" key="1">
    <citation type="submission" date="2016-09" db="EMBL/GenBank/DDBJ databases">
        <title>Bacillus aquimaris SAMM genome sequence reveals colonization and biosurfactant production capacities.</title>
        <authorList>
            <person name="Waghmode S.R."/>
            <person name="Suryavanshi M.V."/>
        </authorList>
    </citation>
    <scope>NUCLEOTIDE SEQUENCE [LARGE SCALE GENOMIC DNA]</scope>
    <source>
        <strain evidence="2 3">SAMM</strain>
    </source>
</reference>
<accession>A0A1J6W4G0</accession>
<feature type="compositionally biased region" description="Basic and acidic residues" evidence="1">
    <location>
        <begin position="13"/>
        <end position="22"/>
    </location>
</feature>
<evidence type="ECO:0000313" key="3">
    <source>
        <dbReference type="Proteomes" id="UP000182062"/>
    </source>
</evidence>
<proteinExistence type="predicted"/>
<dbReference type="AlphaFoldDB" id="A0A1J6W4G0"/>
<feature type="compositionally biased region" description="Basic residues" evidence="1">
    <location>
        <begin position="23"/>
        <end position="46"/>
    </location>
</feature>
<dbReference type="Proteomes" id="UP000182062">
    <property type="component" value="Unassembled WGS sequence"/>
</dbReference>
<feature type="region of interest" description="Disordered" evidence="1">
    <location>
        <begin position="1"/>
        <end position="66"/>
    </location>
</feature>
<dbReference type="EMBL" id="MINN01000042">
    <property type="protein sequence ID" value="OIU73046.1"/>
    <property type="molecule type" value="Genomic_DNA"/>
</dbReference>
<evidence type="ECO:0000256" key="1">
    <source>
        <dbReference type="SAM" id="MobiDB-lite"/>
    </source>
</evidence>
<gene>
    <name evidence="2" type="ORF">BHE18_00050</name>
</gene>
<name>A0A1J6W4G0_9BACI</name>
<organism evidence="2 3">
    <name type="scientific">Rossellomorea aquimaris</name>
    <dbReference type="NCBI Taxonomy" id="189382"/>
    <lineage>
        <taxon>Bacteria</taxon>
        <taxon>Bacillati</taxon>
        <taxon>Bacillota</taxon>
        <taxon>Bacilli</taxon>
        <taxon>Bacillales</taxon>
        <taxon>Bacillaceae</taxon>
        <taxon>Rossellomorea</taxon>
    </lineage>
</organism>
<evidence type="ECO:0000313" key="2">
    <source>
        <dbReference type="EMBL" id="OIU73046.1"/>
    </source>
</evidence>
<sequence>MVTDKSIFPLDHQQNKTREKSQQIRKRTRHIFRQEKKKKKKNNSKKRLTEKEKSKRNQPNAKMDVR</sequence>
<protein>
    <submittedName>
        <fullName evidence="2">Uncharacterized protein</fullName>
    </submittedName>
</protein>
<keyword evidence="3" id="KW-1185">Reference proteome</keyword>
<comment type="caution">
    <text evidence="2">The sequence shown here is derived from an EMBL/GenBank/DDBJ whole genome shotgun (WGS) entry which is preliminary data.</text>
</comment>